<dbReference type="InterPro" id="IPR023271">
    <property type="entry name" value="Aquaporin-like"/>
</dbReference>
<feature type="non-terminal residue" evidence="6">
    <location>
        <position position="1"/>
    </location>
</feature>
<organism evidence="6">
    <name type="scientific">marine sediment metagenome</name>
    <dbReference type="NCBI Taxonomy" id="412755"/>
    <lineage>
        <taxon>unclassified sequences</taxon>
        <taxon>metagenomes</taxon>
        <taxon>ecological metagenomes</taxon>
    </lineage>
</organism>
<dbReference type="GO" id="GO:0016020">
    <property type="term" value="C:membrane"/>
    <property type="evidence" value="ECO:0007669"/>
    <property type="project" value="UniProtKB-SubCell"/>
</dbReference>
<reference evidence="6" key="1">
    <citation type="journal article" date="2014" name="Front. Microbiol.">
        <title>High frequency of phylogenetically diverse reductive dehalogenase-homologous genes in deep subseafloor sedimentary metagenomes.</title>
        <authorList>
            <person name="Kawai M."/>
            <person name="Futagami T."/>
            <person name="Toyoda A."/>
            <person name="Takaki Y."/>
            <person name="Nishi S."/>
            <person name="Hori S."/>
            <person name="Arai W."/>
            <person name="Tsubouchi T."/>
            <person name="Morono Y."/>
            <person name="Uchiyama I."/>
            <person name="Ito T."/>
            <person name="Fujiyama A."/>
            <person name="Inagaki F."/>
            <person name="Takami H."/>
        </authorList>
    </citation>
    <scope>NUCLEOTIDE SEQUENCE</scope>
    <source>
        <strain evidence="6">Expedition CK06-06</strain>
    </source>
</reference>
<gene>
    <name evidence="6" type="ORF">S12H4_20762</name>
</gene>
<evidence type="ECO:0000256" key="1">
    <source>
        <dbReference type="ARBA" id="ARBA00004141"/>
    </source>
</evidence>
<sequence>GYPLVAISEVARPAWCFWAEFVGTFVLIGTIYGCIKGNSKLTGLAIGLVVGGGIMVTSSTMFVNPQVTIARMFTYTIAGVRPLDVGPFLVAEILGALAAAAVFGYLYPKVKKD</sequence>
<feature type="transmembrane region" description="Helical" evidence="5">
    <location>
        <begin position="12"/>
        <end position="32"/>
    </location>
</feature>
<keyword evidence="3 5" id="KW-1133">Transmembrane helix</keyword>
<evidence type="ECO:0000256" key="5">
    <source>
        <dbReference type="SAM" id="Phobius"/>
    </source>
</evidence>
<keyword evidence="2 5" id="KW-0812">Transmembrane</keyword>
<evidence type="ECO:0008006" key="7">
    <source>
        <dbReference type="Google" id="ProtNLM"/>
    </source>
</evidence>
<protein>
    <recommendedName>
        <fullName evidence="7">Aquaporin</fullName>
    </recommendedName>
</protein>
<dbReference type="SUPFAM" id="SSF81338">
    <property type="entry name" value="Aquaporin-like"/>
    <property type="match status" value="1"/>
</dbReference>
<dbReference type="Gene3D" id="1.20.1080.10">
    <property type="entry name" value="Glycerol uptake facilitator protein"/>
    <property type="match status" value="1"/>
</dbReference>
<keyword evidence="4 5" id="KW-0472">Membrane</keyword>
<comment type="caution">
    <text evidence="6">The sequence shown here is derived from an EMBL/GenBank/DDBJ whole genome shotgun (WGS) entry which is preliminary data.</text>
</comment>
<feature type="transmembrane region" description="Helical" evidence="5">
    <location>
        <begin position="44"/>
        <end position="65"/>
    </location>
</feature>
<evidence type="ECO:0000256" key="4">
    <source>
        <dbReference type="ARBA" id="ARBA00023136"/>
    </source>
</evidence>
<evidence type="ECO:0000313" key="6">
    <source>
        <dbReference type="EMBL" id="GAI77918.1"/>
    </source>
</evidence>
<comment type="subcellular location">
    <subcellularLocation>
        <location evidence="1">Membrane</location>
        <topology evidence="1">Multi-pass membrane protein</topology>
    </subcellularLocation>
</comment>
<name>X1RBH0_9ZZZZ</name>
<dbReference type="AlphaFoldDB" id="X1RBH0"/>
<dbReference type="EMBL" id="BARW01010571">
    <property type="protein sequence ID" value="GAI77918.1"/>
    <property type="molecule type" value="Genomic_DNA"/>
</dbReference>
<feature type="transmembrane region" description="Helical" evidence="5">
    <location>
        <begin position="85"/>
        <end position="107"/>
    </location>
</feature>
<evidence type="ECO:0000256" key="2">
    <source>
        <dbReference type="ARBA" id="ARBA00022692"/>
    </source>
</evidence>
<evidence type="ECO:0000256" key="3">
    <source>
        <dbReference type="ARBA" id="ARBA00022989"/>
    </source>
</evidence>
<proteinExistence type="predicted"/>
<accession>X1RBH0</accession>